<evidence type="ECO:0000313" key="4">
    <source>
        <dbReference type="Proteomes" id="UP000015105"/>
    </source>
</evidence>
<dbReference type="GO" id="GO:0005634">
    <property type="term" value="C:nucleus"/>
    <property type="evidence" value="ECO:0007669"/>
    <property type="project" value="UniProtKB-SubCell"/>
</dbReference>
<feature type="compositionally biased region" description="Polar residues" evidence="2">
    <location>
        <begin position="50"/>
        <end position="59"/>
    </location>
</feature>
<sequence length="177" mass="19202">GAVPPAAGPGAADQHRQLLLAAGRPDGQLGEAGRRRHHRHGSLQPPPRVSASQSASATDIANKDATPPSAWTPLPSAATAASYSNHISNHYHHRMNALLKPIRGVPIYHHPSFQQLQHQHMAMAYRSSGGGFLSSRSRFLPGRRSGRALRMRWTTTLHARFVHAVELLGGHESILHC</sequence>
<reference evidence="4" key="2">
    <citation type="journal article" date="2017" name="Nat. Plants">
        <title>The Aegilops tauschii genome reveals multiple impacts of transposons.</title>
        <authorList>
            <person name="Zhao G."/>
            <person name="Zou C."/>
            <person name="Li K."/>
            <person name="Wang K."/>
            <person name="Li T."/>
            <person name="Gao L."/>
            <person name="Zhang X."/>
            <person name="Wang H."/>
            <person name="Yang Z."/>
            <person name="Liu X."/>
            <person name="Jiang W."/>
            <person name="Mao L."/>
            <person name="Kong X."/>
            <person name="Jiao Y."/>
            <person name="Jia J."/>
        </authorList>
    </citation>
    <scope>NUCLEOTIDE SEQUENCE [LARGE SCALE GENOMIC DNA]</scope>
    <source>
        <strain evidence="4">cv. AL8/78</strain>
    </source>
</reference>
<evidence type="ECO:0000256" key="2">
    <source>
        <dbReference type="SAM" id="MobiDB-lite"/>
    </source>
</evidence>
<dbReference type="Gramene" id="AET2Gv21122600.2">
    <property type="protein sequence ID" value="AET2Gv21122600.2"/>
    <property type="gene ID" value="AET2Gv21122600"/>
</dbReference>
<evidence type="ECO:0000256" key="1">
    <source>
        <dbReference type="ARBA" id="ARBA00004123"/>
    </source>
</evidence>
<dbReference type="GO" id="GO:0010158">
    <property type="term" value="P:abaxial cell fate specification"/>
    <property type="evidence" value="ECO:0007669"/>
    <property type="project" value="InterPro"/>
</dbReference>
<dbReference type="EnsemblPlants" id="AET2Gv21122600.2">
    <property type="protein sequence ID" value="AET2Gv21122600.2"/>
    <property type="gene ID" value="AET2Gv21122600"/>
</dbReference>
<protein>
    <submittedName>
        <fullName evidence="3">Uncharacterized protein</fullName>
    </submittedName>
</protein>
<keyword evidence="4" id="KW-1185">Reference proteome</keyword>
<dbReference type="PANTHER" id="PTHR31496:SF45">
    <property type="entry name" value="MYB-LIKE DOMAIN-CONTAINING PROTEIN"/>
    <property type="match status" value="1"/>
</dbReference>
<dbReference type="PANTHER" id="PTHR31496">
    <property type="entry name" value="TRANSCRIPTION FACTOR KAN2-RELATED"/>
    <property type="match status" value="1"/>
</dbReference>
<reference evidence="3" key="5">
    <citation type="journal article" date="2021" name="G3 (Bethesda)">
        <title>Aegilops tauschii genome assembly Aet v5.0 features greater sequence contiguity and improved annotation.</title>
        <authorList>
            <person name="Wang L."/>
            <person name="Zhu T."/>
            <person name="Rodriguez J.C."/>
            <person name="Deal K.R."/>
            <person name="Dubcovsky J."/>
            <person name="McGuire P.E."/>
            <person name="Lux T."/>
            <person name="Spannagl M."/>
            <person name="Mayer K.F.X."/>
            <person name="Baldrich P."/>
            <person name="Meyers B.C."/>
            <person name="Huo N."/>
            <person name="Gu Y.Q."/>
            <person name="Zhou H."/>
            <person name="Devos K.M."/>
            <person name="Bennetzen J.L."/>
            <person name="Unver T."/>
            <person name="Budak H."/>
            <person name="Gulick P.J."/>
            <person name="Galiba G."/>
            <person name="Kalapos B."/>
            <person name="Nelson D.R."/>
            <person name="Li P."/>
            <person name="You F.M."/>
            <person name="Luo M.C."/>
            <person name="Dvorak J."/>
        </authorList>
    </citation>
    <scope>NUCLEOTIDE SEQUENCE [LARGE SCALE GENOMIC DNA]</scope>
    <source>
        <strain evidence="3">cv. AL8/78</strain>
    </source>
</reference>
<evidence type="ECO:0000313" key="3">
    <source>
        <dbReference type="EnsemblPlants" id="AET2Gv21122600.2"/>
    </source>
</evidence>
<feature type="compositionally biased region" description="Low complexity" evidence="2">
    <location>
        <begin position="1"/>
        <end position="12"/>
    </location>
</feature>
<dbReference type="Gene3D" id="1.10.10.60">
    <property type="entry name" value="Homeodomain-like"/>
    <property type="match status" value="1"/>
</dbReference>
<dbReference type="AlphaFoldDB" id="A0A453D825"/>
<dbReference type="STRING" id="200361.A0A453D825"/>
<accession>A0A453D825</accession>
<comment type="subcellular location">
    <subcellularLocation>
        <location evidence="1">Nucleus</location>
    </subcellularLocation>
</comment>
<proteinExistence type="predicted"/>
<feature type="region of interest" description="Disordered" evidence="2">
    <location>
        <begin position="1"/>
        <end position="73"/>
    </location>
</feature>
<reference evidence="4" key="1">
    <citation type="journal article" date="2014" name="Science">
        <title>Ancient hybridizations among the ancestral genomes of bread wheat.</title>
        <authorList>
            <consortium name="International Wheat Genome Sequencing Consortium,"/>
            <person name="Marcussen T."/>
            <person name="Sandve S.R."/>
            <person name="Heier L."/>
            <person name="Spannagl M."/>
            <person name="Pfeifer M."/>
            <person name="Jakobsen K.S."/>
            <person name="Wulff B.B."/>
            <person name="Steuernagel B."/>
            <person name="Mayer K.F."/>
            <person name="Olsen O.A."/>
        </authorList>
    </citation>
    <scope>NUCLEOTIDE SEQUENCE [LARGE SCALE GENOMIC DNA]</scope>
    <source>
        <strain evidence="4">cv. AL8/78</strain>
    </source>
</reference>
<dbReference type="InterPro" id="IPR044847">
    <property type="entry name" value="KAN_fam"/>
</dbReference>
<dbReference type="GO" id="GO:0006355">
    <property type="term" value="P:regulation of DNA-templated transcription"/>
    <property type="evidence" value="ECO:0007669"/>
    <property type="project" value="InterPro"/>
</dbReference>
<dbReference type="GO" id="GO:0000976">
    <property type="term" value="F:transcription cis-regulatory region binding"/>
    <property type="evidence" value="ECO:0007669"/>
    <property type="project" value="InterPro"/>
</dbReference>
<reference evidence="3" key="4">
    <citation type="submission" date="2019-03" db="UniProtKB">
        <authorList>
            <consortium name="EnsemblPlants"/>
        </authorList>
    </citation>
    <scope>IDENTIFICATION</scope>
</reference>
<organism evidence="3 4">
    <name type="scientific">Aegilops tauschii subsp. strangulata</name>
    <name type="common">Goatgrass</name>
    <dbReference type="NCBI Taxonomy" id="200361"/>
    <lineage>
        <taxon>Eukaryota</taxon>
        <taxon>Viridiplantae</taxon>
        <taxon>Streptophyta</taxon>
        <taxon>Embryophyta</taxon>
        <taxon>Tracheophyta</taxon>
        <taxon>Spermatophyta</taxon>
        <taxon>Magnoliopsida</taxon>
        <taxon>Liliopsida</taxon>
        <taxon>Poales</taxon>
        <taxon>Poaceae</taxon>
        <taxon>BOP clade</taxon>
        <taxon>Pooideae</taxon>
        <taxon>Triticodae</taxon>
        <taxon>Triticeae</taxon>
        <taxon>Triticinae</taxon>
        <taxon>Aegilops</taxon>
    </lineage>
</organism>
<dbReference type="Proteomes" id="UP000015105">
    <property type="component" value="Chromosome 2D"/>
</dbReference>
<name>A0A453D825_AEGTS</name>
<reference evidence="3" key="3">
    <citation type="journal article" date="2017" name="Nature">
        <title>Genome sequence of the progenitor of the wheat D genome Aegilops tauschii.</title>
        <authorList>
            <person name="Luo M.C."/>
            <person name="Gu Y.Q."/>
            <person name="Puiu D."/>
            <person name="Wang H."/>
            <person name="Twardziok S.O."/>
            <person name="Deal K.R."/>
            <person name="Huo N."/>
            <person name="Zhu T."/>
            <person name="Wang L."/>
            <person name="Wang Y."/>
            <person name="McGuire P.E."/>
            <person name="Liu S."/>
            <person name="Long H."/>
            <person name="Ramasamy R.K."/>
            <person name="Rodriguez J.C."/>
            <person name="Van S.L."/>
            <person name="Yuan L."/>
            <person name="Wang Z."/>
            <person name="Xia Z."/>
            <person name="Xiao L."/>
            <person name="Anderson O.D."/>
            <person name="Ouyang S."/>
            <person name="Liang Y."/>
            <person name="Zimin A.V."/>
            <person name="Pertea G."/>
            <person name="Qi P."/>
            <person name="Bennetzen J.L."/>
            <person name="Dai X."/>
            <person name="Dawson M.W."/>
            <person name="Muller H.G."/>
            <person name="Kugler K."/>
            <person name="Rivarola-Duarte L."/>
            <person name="Spannagl M."/>
            <person name="Mayer K.F.X."/>
            <person name="Lu F.H."/>
            <person name="Bevan M.W."/>
            <person name="Leroy P."/>
            <person name="Li P."/>
            <person name="You F.M."/>
            <person name="Sun Q."/>
            <person name="Liu Z."/>
            <person name="Lyons E."/>
            <person name="Wicker T."/>
            <person name="Salzberg S.L."/>
            <person name="Devos K.M."/>
            <person name="Dvorak J."/>
        </authorList>
    </citation>
    <scope>NUCLEOTIDE SEQUENCE [LARGE SCALE GENOMIC DNA]</scope>
    <source>
        <strain evidence="3">cv. AL8/78</strain>
    </source>
</reference>